<dbReference type="InParanoid" id="F4S128"/>
<evidence type="ECO:0000256" key="1">
    <source>
        <dbReference type="SAM" id="Phobius"/>
    </source>
</evidence>
<protein>
    <submittedName>
        <fullName evidence="2">Uncharacterized protein</fullName>
    </submittedName>
</protein>
<dbReference type="Proteomes" id="UP000001072">
    <property type="component" value="Unassembled WGS sequence"/>
</dbReference>
<dbReference type="HOGENOM" id="CLU_1768519_0_0_1"/>
<dbReference type="KEGG" id="mlr:MELLADRAFT_110818"/>
<gene>
    <name evidence="2" type="ORF">MELLADRAFT_110818</name>
</gene>
<keyword evidence="1" id="KW-0812">Transmembrane</keyword>
<evidence type="ECO:0000313" key="3">
    <source>
        <dbReference type="Proteomes" id="UP000001072"/>
    </source>
</evidence>
<keyword evidence="1" id="KW-0472">Membrane</keyword>
<feature type="transmembrane region" description="Helical" evidence="1">
    <location>
        <begin position="66"/>
        <end position="86"/>
    </location>
</feature>
<sequence>MNFHVWPTITIYKMFTAQFYIALGVGYLLAHVSGPLTAIFLVNYFDIKTNKCSEGGISTIRCKINSGTLLYYFIIGFVHALGAEFWKNAQVDRLRDGVFPLFSFTENSSFSLYLGSLSIVHILDKLLDSQVDHVLWSYLSTVLFLYQ</sequence>
<organism evidence="3">
    <name type="scientific">Melampsora larici-populina (strain 98AG31 / pathotype 3-4-7)</name>
    <name type="common">Poplar leaf rust fungus</name>
    <dbReference type="NCBI Taxonomy" id="747676"/>
    <lineage>
        <taxon>Eukaryota</taxon>
        <taxon>Fungi</taxon>
        <taxon>Dikarya</taxon>
        <taxon>Basidiomycota</taxon>
        <taxon>Pucciniomycotina</taxon>
        <taxon>Pucciniomycetes</taxon>
        <taxon>Pucciniales</taxon>
        <taxon>Melampsoraceae</taxon>
        <taxon>Melampsora</taxon>
    </lineage>
</organism>
<evidence type="ECO:0000313" key="2">
    <source>
        <dbReference type="EMBL" id="EGG01713.1"/>
    </source>
</evidence>
<proteinExistence type="predicted"/>
<dbReference type="VEuPathDB" id="FungiDB:MELLADRAFT_110818"/>
<keyword evidence="1" id="KW-1133">Transmembrane helix</keyword>
<reference evidence="3" key="1">
    <citation type="journal article" date="2011" name="Proc. Natl. Acad. Sci. U.S.A.">
        <title>Obligate biotrophy features unraveled by the genomic analysis of rust fungi.</title>
        <authorList>
            <person name="Duplessis S."/>
            <person name="Cuomo C.A."/>
            <person name="Lin Y.-C."/>
            <person name="Aerts A."/>
            <person name="Tisserant E."/>
            <person name="Veneault-Fourrey C."/>
            <person name="Joly D.L."/>
            <person name="Hacquard S."/>
            <person name="Amselem J."/>
            <person name="Cantarel B.L."/>
            <person name="Chiu R."/>
            <person name="Coutinho P.M."/>
            <person name="Feau N."/>
            <person name="Field M."/>
            <person name="Frey P."/>
            <person name="Gelhaye E."/>
            <person name="Goldberg J."/>
            <person name="Grabherr M.G."/>
            <person name="Kodira C.D."/>
            <person name="Kohler A."/>
            <person name="Kuees U."/>
            <person name="Lindquist E.A."/>
            <person name="Lucas S.M."/>
            <person name="Mago R."/>
            <person name="Mauceli E."/>
            <person name="Morin E."/>
            <person name="Murat C."/>
            <person name="Pangilinan J.L."/>
            <person name="Park R."/>
            <person name="Pearson M."/>
            <person name="Quesneville H."/>
            <person name="Rouhier N."/>
            <person name="Sakthikumar S."/>
            <person name="Salamov A.A."/>
            <person name="Schmutz J."/>
            <person name="Selles B."/>
            <person name="Shapiro H."/>
            <person name="Tanguay P."/>
            <person name="Tuskan G.A."/>
            <person name="Henrissat B."/>
            <person name="Van de Peer Y."/>
            <person name="Rouze P."/>
            <person name="Ellis J.G."/>
            <person name="Dodds P.N."/>
            <person name="Schein J.E."/>
            <person name="Zhong S."/>
            <person name="Hamelin R.C."/>
            <person name="Grigoriev I.V."/>
            <person name="Szabo L.J."/>
            <person name="Martin F."/>
        </authorList>
    </citation>
    <scope>NUCLEOTIDE SEQUENCE [LARGE SCALE GENOMIC DNA]</scope>
    <source>
        <strain evidence="3">98AG31 / pathotype 3-4-7</strain>
    </source>
</reference>
<dbReference type="RefSeq" id="XP_007415058.1">
    <property type="nucleotide sequence ID" value="XM_007414996.1"/>
</dbReference>
<dbReference type="GeneID" id="18924201"/>
<accession>F4S128</accession>
<keyword evidence="3" id="KW-1185">Reference proteome</keyword>
<dbReference type="AlphaFoldDB" id="F4S128"/>
<name>F4S128_MELLP</name>
<feature type="transmembrane region" description="Helical" evidence="1">
    <location>
        <begin position="20"/>
        <end position="45"/>
    </location>
</feature>
<dbReference type="EMBL" id="GL883136">
    <property type="protein sequence ID" value="EGG01713.1"/>
    <property type="molecule type" value="Genomic_DNA"/>
</dbReference>